<evidence type="ECO:0000313" key="3">
    <source>
        <dbReference type="EMBL" id="CAA9315712.1"/>
    </source>
</evidence>
<dbReference type="AlphaFoldDB" id="A0A6J4KVC0"/>
<feature type="transmembrane region" description="Helical" evidence="1">
    <location>
        <begin position="88"/>
        <end position="109"/>
    </location>
</feature>
<feature type="transmembrane region" description="Helical" evidence="1">
    <location>
        <begin position="121"/>
        <end position="140"/>
    </location>
</feature>
<keyword evidence="1" id="KW-0812">Transmembrane</keyword>
<name>A0A6J4KVC0_9BACT</name>
<feature type="chain" id="PRO_5026857372" evidence="2">
    <location>
        <begin position="20"/>
        <end position="166"/>
    </location>
</feature>
<dbReference type="EMBL" id="CADCTW010000085">
    <property type="protein sequence ID" value="CAA9315712.1"/>
    <property type="molecule type" value="Genomic_DNA"/>
</dbReference>
<evidence type="ECO:0000256" key="2">
    <source>
        <dbReference type="SAM" id="SignalP"/>
    </source>
</evidence>
<feature type="transmembrane region" description="Helical" evidence="1">
    <location>
        <begin position="62"/>
        <end position="81"/>
    </location>
</feature>
<accession>A0A6J4KVC0</accession>
<proteinExistence type="predicted"/>
<keyword evidence="1" id="KW-0472">Membrane</keyword>
<gene>
    <name evidence="3" type="ORF">AVDCRST_MAG68-1652</name>
</gene>
<reference evidence="3" key="1">
    <citation type="submission" date="2020-02" db="EMBL/GenBank/DDBJ databases">
        <authorList>
            <person name="Meier V. D."/>
        </authorList>
    </citation>
    <scope>NUCLEOTIDE SEQUENCE</scope>
    <source>
        <strain evidence="3">AVDCRST_MAG68</strain>
    </source>
</reference>
<evidence type="ECO:0000256" key="1">
    <source>
        <dbReference type="SAM" id="Phobius"/>
    </source>
</evidence>
<feature type="signal peptide" evidence="2">
    <location>
        <begin position="1"/>
        <end position="19"/>
    </location>
</feature>
<protein>
    <submittedName>
        <fullName evidence="3">Uncharacterized protein</fullName>
    </submittedName>
</protein>
<keyword evidence="2" id="KW-0732">Signal</keyword>
<keyword evidence="1" id="KW-1133">Transmembrane helix</keyword>
<sequence length="166" mass="16332">MKPALTLLALLCLSIPAAAQRRPEPLVPAGAQWSVRDTVIAPQAEPRRQRGSTEARIASRTLAAGGGMVLGFFGGAVLGAVSTGGADIAPVILGAGGGAMILGGVGAGLPDFGGRCTRSERTLRGALGGTVAAAAALLMLTKLRNELVDGVAIVGVPLGAAIAADC</sequence>
<organism evidence="3">
    <name type="scientific">uncultured Gemmatimonadota bacterium</name>
    <dbReference type="NCBI Taxonomy" id="203437"/>
    <lineage>
        <taxon>Bacteria</taxon>
        <taxon>Pseudomonadati</taxon>
        <taxon>Gemmatimonadota</taxon>
        <taxon>environmental samples</taxon>
    </lineage>
</organism>